<reference evidence="2" key="1">
    <citation type="submission" date="2020-10" db="EMBL/GenBank/DDBJ databases">
        <title>Taxonomic study of unclassified bacteria belonging to the class Ktedonobacteria.</title>
        <authorList>
            <person name="Yabe S."/>
            <person name="Wang C.M."/>
            <person name="Zheng Y."/>
            <person name="Sakai Y."/>
            <person name="Cavaletti L."/>
            <person name="Monciardini P."/>
            <person name="Donadio S."/>
        </authorList>
    </citation>
    <scope>NUCLEOTIDE SEQUENCE</scope>
    <source>
        <strain evidence="2">ID150040</strain>
    </source>
</reference>
<dbReference type="PANTHER" id="PTHR14389:SF3">
    <property type="entry name" value="PROTEIN FAM111A-LIKE"/>
    <property type="match status" value="1"/>
</dbReference>
<dbReference type="InterPro" id="IPR009003">
    <property type="entry name" value="Peptidase_S1_PA"/>
</dbReference>
<dbReference type="Proteomes" id="UP000597444">
    <property type="component" value="Unassembled WGS sequence"/>
</dbReference>
<accession>A0A8J3IUL4</accession>
<dbReference type="Gene3D" id="2.40.10.10">
    <property type="entry name" value="Trypsin-like serine proteases"/>
    <property type="match status" value="2"/>
</dbReference>
<dbReference type="Pfam" id="PF20689">
    <property type="entry name" value="bDLD1"/>
    <property type="match status" value="1"/>
</dbReference>
<name>A0A8J3IUL4_9CHLR</name>
<dbReference type="RefSeq" id="WP_220207119.1">
    <property type="nucleotide sequence ID" value="NZ_BNJK01000001.1"/>
</dbReference>
<evidence type="ECO:0000313" key="2">
    <source>
        <dbReference type="EMBL" id="GHO96496.1"/>
    </source>
</evidence>
<dbReference type="PANTHER" id="PTHR14389">
    <property type="entry name" value="SI:CH1073-475A24.1"/>
    <property type="match status" value="1"/>
</dbReference>
<dbReference type="Pfam" id="PF13365">
    <property type="entry name" value="Trypsin_2"/>
    <property type="match status" value="1"/>
</dbReference>
<dbReference type="EMBL" id="BNJK01000001">
    <property type="protein sequence ID" value="GHO96496.1"/>
    <property type="molecule type" value="Genomic_DNA"/>
</dbReference>
<dbReference type="AlphaFoldDB" id="A0A8J3IUL4"/>
<proteinExistence type="predicted"/>
<comment type="caution">
    <text evidence="2">The sequence shown here is derived from an EMBL/GenBank/DDBJ whole genome shotgun (WGS) entry which is preliminary data.</text>
</comment>
<protein>
    <recommendedName>
        <fullName evidence="1">Bacterial Death-like domain-containing protein</fullName>
    </recommendedName>
</protein>
<dbReference type="SUPFAM" id="SSF50494">
    <property type="entry name" value="Trypsin-like serine proteases"/>
    <property type="match status" value="1"/>
</dbReference>
<dbReference type="InterPro" id="IPR043504">
    <property type="entry name" value="Peptidase_S1_PA_chymotrypsin"/>
</dbReference>
<evidence type="ECO:0000259" key="1">
    <source>
        <dbReference type="Pfam" id="PF20689"/>
    </source>
</evidence>
<dbReference type="InterPro" id="IPR048917">
    <property type="entry name" value="bDLD1"/>
</dbReference>
<feature type="domain" description="Bacterial Death-like" evidence="1">
    <location>
        <begin position="3"/>
        <end position="96"/>
    </location>
</feature>
<organism evidence="2 3">
    <name type="scientific">Reticulibacter mediterranei</name>
    <dbReference type="NCBI Taxonomy" id="2778369"/>
    <lineage>
        <taxon>Bacteria</taxon>
        <taxon>Bacillati</taxon>
        <taxon>Chloroflexota</taxon>
        <taxon>Ktedonobacteria</taxon>
        <taxon>Ktedonobacterales</taxon>
        <taxon>Reticulibacteraceae</taxon>
        <taxon>Reticulibacter</taxon>
    </lineage>
</organism>
<evidence type="ECO:0000313" key="3">
    <source>
        <dbReference type="Proteomes" id="UP000597444"/>
    </source>
</evidence>
<keyword evidence="3" id="KW-1185">Reference proteome</keyword>
<gene>
    <name evidence="2" type="ORF">KSF_065440</name>
</gene>
<sequence>MPGIPGPLLASLRDTLSDCDEFENYNTLKAVFVHELLVPWRKRLRSAGNPLGLADETINLLWQESRSDTKTNALVLLLIVLRDRYKPDTDLYERLDGLACDLEQALQANIPLANQTYIVQQANSETRHMLFTAEWLKLLASIQAVGKVSVPQVMNGRLTKRFPQGTGWLIASNLAMTCWHTIRARSAMDKPLRREDLQLQVTNSMLTFDYTRPAEGVGYKVDTLECYSHGLDYALLRLRDRSDSPLRDRGFLKLDIELPMTSQTDFYIIQHPKGQPQQQGSGCFERIKQGQPDRILHNAPAEAGTSGAPVLNVDNWQVVALHSGEDQILHLREAILLKAILSDVKQARPDLYSEIINAR</sequence>